<protein>
    <recommendedName>
        <fullName evidence="3">L-ornithine N(5)-oxygenase</fullName>
    </recommendedName>
</protein>
<evidence type="ECO:0000313" key="1">
    <source>
        <dbReference type="EMBL" id="KAK0391519.1"/>
    </source>
</evidence>
<dbReference type="InterPro" id="IPR036188">
    <property type="entry name" value="FAD/NAD-bd_sf"/>
</dbReference>
<evidence type="ECO:0000313" key="2">
    <source>
        <dbReference type="Proteomes" id="UP001175261"/>
    </source>
</evidence>
<gene>
    <name evidence="1" type="ORF">NLU13_1019</name>
</gene>
<sequence length="543" mass="60834">MTLPVEEAVYDVIIVGAGPCGLATAARMREHTPAALFTDEEHRRFRFLRRPRKGSGAQGSRHDDLADHQMLVIDAEDDKWLGRWKRLFKTYDISHLRSPMFWHVDPLDRDALLAHAYHNERADELIEIRNCVGKEKSKHAHKKARGSKACGNKQDAKVDINIREHNDYYTPSQALFCDHCQDVADRYHLGPELLRKESLTDLDYSVVRGVSIDDEKLFTVTTDKVKRYARVVVLAVGPANRPKLPALPSIPDSLDATPQACHSMQIKHFPDPVVQKKMEAGRPTSVLIVGGGLTSGQLSDLAVRKGVTNVWHIMRGPMKVKHFDVGLEWMGKYKNAEQARFWTADSDLERLEMIKEARGGGSMTPLFYKRLKKHIAADRLTVVTETQIEDAKLELIDGESVWTVKTEPAIPNLPRFDYIYFATGIQSDFATLPYLQNMLEKYPIPGYGGFPCVTEDLMWRKDLPLFLVGRLAALQLGPAAPNIGGAKIGAERVAWAIEDLASKNSAWGRGGSGPNSSELDDAHYDTNQYLSGHGNMYRALAVE</sequence>
<dbReference type="Gene3D" id="3.50.50.60">
    <property type="entry name" value="FAD/NAD(P)-binding domain"/>
    <property type="match status" value="1"/>
</dbReference>
<dbReference type="PANTHER" id="PTHR38663:SF1">
    <property type="entry name" value="L-ORNITHINE N(5)-MONOOXYGENASE"/>
    <property type="match status" value="1"/>
</dbReference>
<comment type="caution">
    <text evidence="1">The sequence shown here is derived from an EMBL/GenBank/DDBJ whole genome shotgun (WGS) entry which is preliminary data.</text>
</comment>
<proteinExistence type="predicted"/>
<dbReference type="EMBL" id="JAPDFR010000001">
    <property type="protein sequence ID" value="KAK0391519.1"/>
    <property type="molecule type" value="Genomic_DNA"/>
</dbReference>
<evidence type="ECO:0008006" key="3">
    <source>
        <dbReference type="Google" id="ProtNLM"/>
    </source>
</evidence>
<dbReference type="AlphaFoldDB" id="A0AA39LC25"/>
<dbReference type="Proteomes" id="UP001175261">
    <property type="component" value="Unassembled WGS sequence"/>
</dbReference>
<dbReference type="SUPFAM" id="SSF51905">
    <property type="entry name" value="FAD/NAD(P)-binding domain"/>
    <property type="match status" value="1"/>
</dbReference>
<accession>A0AA39LC25</accession>
<dbReference type="PANTHER" id="PTHR38663">
    <property type="match status" value="1"/>
</dbReference>
<reference evidence="1" key="1">
    <citation type="submission" date="2022-10" db="EMBL/GenBank/DDBJ databases">
        <title>Determination and structural analysis of whole genome sequence of Sarocladium strictum F4-1.</title>
        <authorList>
            <person name="Hu L."/>
            <person name="Jiang Y."/>
        </authorList>
    </citation>
    <scope>NUCLEOTIDE SEQUENCE</scope>
    <source>
        <strain evidence="1">F4-1</strain>
    </source>
</reference>
<name>A0AA39LC25_SARSR</name>
<keyword evidence="2" id="KW-1185">Reference proteome</keyword>
<organism evidence="1 2">
    <name type="scientific">Sarocladium strictum</name>
    <name type="common">Black bundle disease fungus</name>
    <name type="synonym">Acremonium strictum</name>
    <dbReference type="NCBI Taxonomy" id="5046"/>
    <lineage>
        <taxon>Eukaryota</taxon>
        <taxon>Fungi</taxon>
        <taxon>Dikarya</taxon>
        <taxon>Ascomycota</taxon>
        <taxon>Pezizomycotina</taxon>
        <taxon>Sordariomycetes</taxon>
        <taxon>Hypocreomycetidae</taxon>
        <taxon>Hypocreales</taxon>
        <taxon>Sarocladiaceae</taxon>
        <taxon>Sarocladium</taxon>
    </lineage>
</organism>